<organism evidence="1 2">
    <name type="scientific">Parathalassolituus penaei</name>
    <dbReference type="NCBI Taxonomy" id="2997323"/>
    <lineage>
        <taxon>Bacteria</taxon>
        <taxon>Pseudomonadati</taxon>
        <taxon>Pseudomonadota</taxon>
        <taxon>Gammaproteobacteria</taxon>
        <taxon>Oceanospirillales</taxon>
        <taxon>Oceanospirillaceae</taxon>
        <taxon>Parathalassolituus</taxon>
    </lineage>
</organism>
<gene>
    <name evidence="1" type="ORF">OUO13_06595</name>
</gene>
<reference evidence="1" key="1">
    <citation type="submission" date="2022-11" db="EMBL/GenBank/DDBJ databases">
        <title>Parathalassolutuus dongxingensis gen. nov., sp. nov., a novel member of family Oceanospirillaceae isolated from a coastal shrimp pond in Guangxi, China.</title>
        <authorList>
            <person name="Chen H."/>
        </authorList>
    </citation>
    <scope>NUCLEOTIDE SEQUENCE</scope>
    <source>
        <strain evidence="1">G-43</strain>
    </source>
</reference>
<dbReference type="EMBL" id="JAPNOA010000019">
    <property type="protein sequence ID" value="MCY0964848.1"/>
    <property type="molecule type" value="Genomic_DNA"/>
</dbReference>
<dbReference type="Proteomes" id="UP001150830">
    <property type="component" value="Unassembled WGS sequence"/>
</dbReference>
<comment type="caution">
    <text evidence="1">The sequence shown here is derived from an EMBL/GenBank/DDBJ whole genome shotgun (WGS) entry which is preliminary data.</text>
</comment>
<dbReference type="Gene3D" id="3.90.175.10">
    <property type="entry name" value="Diphtheria Toxin, domain 1"/>
    <property type="match status" value="1"/>
</dbReference>
<keyword evidence="2" id="KW-1185">Reference proteome</keyword>
<evidence type="ECO:0000313" key="2">
    <source>
        <dbReference type="Proteomes" id="UP001150830"/>
    </source>
</evidence>
<name>A0A9X3EC30_9GAMM</name>
<dbReference type="RefSeq" id="WP_283173064.1">
    <property type="nucleotide sequence ID" value="NZ_JAPNOA010000019.1"/>
</dbReference>
<accession>A0A9X3EC30</accession>
<proteinExistence type="predicted"/>
<protein>
    <submittedName>
        <fullName evidence="1">Uncharacterized protein</fullName>
    </submittedName>
</protein>
<dbReference type="AlphaFoldDB" id="A0A9X3EC30"/>
<sequence length="197" mass="22423">MYSSKPSVVYGFHGLDRKAAFRILNGESEFKHSTNDYDWLGTGVYFWENNLERARQYAIENQQRKGSKIAEPFVLGAILELGNCLDLLDQKYNDFLKTVYTQLKEDLDALGEPLPVNSGFGASDFDFKKRQLDCAVIRYACELAKNEGEDFDSVRAPFIEGEPLYPGAKFHTNNHIQIAVINPDCIKGIFIPREKSR</sequence>
<evidence type="ECO:0000313" key="1">
    <source>
        <dbReference type="EMBL" id="MCY0964848.1"/>
    </source>
</evidence>
<dbReference type="SUPFAM" id="SSF56399">
    <property type="entry name" value="ADP-ribosylation"/>
    <property type="match status" value="1"/>
</dbReference>